<dbReference type="Pfam" id="PF04964">
    <property type="entry name" value="Flp_Fap"/>
    <property type="match status" value="1"/>
</dbReference>
<organism evidence="2 3">
    <name type="scientific">Fredinandcohnia salidurans</name>
    <dbReference type="NCBI Taxonomy" id="2595041"/>
    <lineage>
        <taxon>Bacteria</taxon>
        <taxon>Bacillati</taxon>
        <taxon>Bacillota</taxon>
        <taxon>Bacilli</taxon>
        <taxon>Bacillales</taxon>
        <taxon>Bacillaceae</taxon>
        <taxon>Fredinandcohnia</taxon>
    </lineage>
</organism>
<dbReference type="EMBL" id="JBHUEK010000029">
    <property type="protein sequence ID" value="MFD1780935.1"/>
    <property type="molecule type" value="Genomic_DNA"/>
</dbReference>
<reference evidence="3" key="1">
    <citation type="journal article" date="2019" name="Int. J. Syst. Evol. Microbiol.">
        <title>The Global Catalogue of Microorganisms (GCM) 10K type strain sequencing project: providing services to taxonomists for standard genome sequencing and annotation.</title>
        <authorList>
            <consortium name="The Broad Institute Genomics Platform"/>
            <consortium name="The Broad Institute Genome Sequencing Center for Infectious Disease"/>
            <person name="Wu L."/>
            <person name="Ma J."/>
        </authorList>
    </citation>
    <scope>NUCLEOTIDE SEQUENCE [LARGE SCALE GENOMIC DNA]</scope>
    <source>
        <strain evidence="3">CCUG 15531</strain>
    </source>
</reference>
<gene>
    <name evidence="2" type="ORF">ACFSFW_19975</name>
</gene>
<evidence type="ECO:0000313" key="3">
    <source>
        <dbReference type="Proteomes" id="UP001597227"/>
    </source>
</evidence>
<sequence length="58" mass="6162">MMKNLVGRLVKEEEGQALTEYGLLIGLIAIAVIAAVTALGTKLDGIFTKITGKLTNLF</sequence>
<keyword evidence="3" id="KW-1185">Reference proteome</keyword>
<accession>A0ABW4MWY2</accession>
<keyword evidence="1" id="KW-0812">Transmembrane</keyword>
<dbReference type="InterPro" id="IPR007047">
    <property type="entry name" value="Flp_Fap"/>
</dbReference>
<protein>
    <submittedName>
        <fullName evidence="2">Flp family type IVb pilin</fullName>
    </submittedName>
</protein>
<evidence type="ECO:0000256" key="1">
    <source>
        <dbReference type="SAM" id="Phobius"/>
    </source>
</evidence>
<keyword evidence="1" id="KW-1133">Transmembrane helix</keyword>
<comment type="caution">
    <text evidence="2">The sequence shown here is derived from an EMBL/GenBank/DDBJ whole genome shotgun (WGS) entry which is preliminary data.</text>
</comment>
<evidence type="ECO:0000313" key="2">
    <source>
        <dbReference type="EMBL" id="MFD1780935.1"/>
    </source>
</evidence>
<keyword evidence="1" id="KW-0472">Membrane</keyword>
<name>A0ABW4MWY2_9BACI</name>
<dbReference type="RefSeq" id="WP_388040764.1">
    <property type="nucleotide sequence ID" value="NZ_JBHUEK010000029.1"/>
</dbReference>
<feature type="transmembrane region" description="Helical" evidence="1">
    <location>
        <begin position="21"/>
        <end position="39"/>
    </location>
</feature>
<dbReference type="Proteomes" id="UP001597227">
    <property type="component" value="Unassembled WGS sequence"/>
</dbReference>
<proteinExistence type="predicted"/>